<dbReference type="OrthoDB" id="10043391at2759"/>
<evidence type="ECO:0000256" key="3">
    <source>
        <dbReference type="ARBA" id="ARBA00022729"/>
    </source>
</evidence>
<dbReference type="GO" id="GO:0005886">
    <property type="term" value="C:plasma membrane"/>
    <property type="evidence" value="ECO:0007669"/>
    <property type="project" value="TreeGrafter"/>
</dbReference>
<evidence type="ECO:0000313" key="9">
    <source>
        <dbReference type="Proteomes" id="UP000276133"/>
    </source>
</evidence>
<keyword evidence="9" id="KW-1185">Reference proteome</keyword>
<dbReference type="PANTHER" id="PTHR24269">
    <property type="entry name" value="KREMEN PROTEIN"/>
    <property type="match status" value="1"/>
</dbReference>
<evidence type="ECO:0000313" key="8">
    <source>
        <dbReference type="EMBL" id="RNA31938.1"/>
    </source>
</evidence>
<accession>A0A3M7S8M2</accession>
<dbReference type="InterPro" id="IPR051836">
    <property type="entry name" value="Kremen_rcpt"/>
</dbReference>
<keyword evidence="2" id="KW-0812">Transmembrane</keyword>
<protein>
    <submittedName>
        <fullName evidence="8">Glucan endo-1-3-alpha-glucosidase agn1</fullName>
    </submittedName>
</protein>
<evidence type="ECO:0000256" key="6">
    <source>
        <dbReference type="ARBA" id="ARBA00023180"/>
    </source>
</evidence>
<feature type="non-terminal residue" evidence="8">
    <location>
        <position position="194"/>
    </location>
</feature>
<evidence type="ECO:0000259" key="7">
    <source>
        <dbReference type="PROSITE" id="PS51212"/>
    </source>
</evidence>
<comment type="caution">
    <text evidence="8">The sequence shown here is derived from an EMBL/GenBank/DDBJ whole genome shotgun (WGS) entry which is preliminary data.</text>
</comment>
<feature type="domain" description="WSC" evidence="7">
    <location>
        <begin position="1"/>
        <end position="67"/>
    </location>
</feature>
<evidence type="ECO:0000256" key="5">
    <source>
        <dbReference type="ARBA" id="ARBA00023136"/>
    </source>
</evidence>
<evidence type="ECO:0000256" key="2">
    <source>
        <dbReference type="ARBA" id="ARBA00022692"/>
    </source>
</evidence>
<keyword evidence="3" id="KW-0732">Signal</keyword>
<dbReference type="EMBL" id="REGN01001878">
    <property type="protein sequence ID" value="RNA31938.1"/>
    <property type="molecule type" value="Genomic_DNA"/>
</dbReference>
<dbReference type="PROSITE" id="PS51212">
    <property type="entry name" value="WSC"/>
    <property type="match status" value="1"/>
</dbReference>
<keyword evidence="5" id="KW-0472">Membrane</keyword>
<name>A0A3M7S8M2_BRAPC</name>
<evidence type="ECO:0000256" key="1">
    <source>
        <dbReference type="ARBA" id="ARBA00004167"/>
    </source>
</evidence>
<dbReference type="PANTHER" id="PTHR24269:SF16">
    <property type="entry name" value="PROTEIN SLG1"/>
    <property type="match status" value="1"/>
</dbReference>
<keyword evidence="4" id="KW-1133">Transmembrane helix</keyword>
<comment type="subcellular location">
    <subcellularLocation>
        <location evidence="1">Membrane</location>
        <topology evidence="1">Single-pass membrane protein</topology>
    </subcellularLocation>
</comment>
<reference evidence="8 9" key="1">
    <citation type="journal article" date="2018" name="Sci. Rep.">
        <title>Genomic signatures of local adaptation to the degree of environmental predictability in rotifers.</title>
        <authorList>
            <person name="Franch-Gras L."/>
            <person name="Hahn C."/>
            <person name="Garcia-Roger E.M."/>
            <person name="Carmona M.J."/>
            <person name="Serra M."/>
            <person name="Gomez A."/>
        </authorList>
    </citation>
    <scope>NUCLEOTIDE SEQUENCE [LARGE SCALE GENOMIC DNA]</scope>
    <source>
        <strain evidence="8">HYR1</strain>
    </source>
</reference>
<dbReference type="InterPro" id="IPR002889">
    <property type="entry name" value="WSC_carb-bd"/>
</dbReference>
<organism evidence="8 9">
    <name type="scientific">Brachionus plicatilis</name>
    <name type="common">Marine rotifer</name>
    <name type="synonym">Brachionus muelleri</name>
    <dbReference type="NCBI Taxonomy" id="10195"/>
    <lineage>
        <taxon>Eukaryota</taxon>
        <taxon>Metazoa</taxon>
        <taxon>Spiralia</taxon>
        <taxon>Gnathifera</taxon>
        <taxon>Rotifera</taxon>
        <taxon>Eurotatoria</taxon>
        <taxon>Monogononta</taxon>
        <taxon>Pseudotrocha</taxon>
        <taxon>Ploima</taxon>
        <taxon>Brachionidae</taxon>
        <taxon>Brachionus</taxon>
    </lineage>
</organism>
<keyword evidence="6" id="KW-0325">Glycoprotein</keyword>
<dbReference type="Pfam" id="PF01822">
    <property type="entry name" value="WSC"/>
    <property type="match status" value="1"/>
</dbReference>
<evidence type="ECO:0000256" key="4">
    <source>
        <dbReference type="ARBA" id="ARBA00022989"/>
    </source>
</evidence>
<sequence>MTIVYCIDLCRSLNQAYAGLQFGQECFCGNSYGKHGETDKKDCFITCAGDRDSTCGGFLKNAVYSVGLYYTTELKTSTEPISTQEFSLPSVFTFETSAQPSSSQTSISSTTLAIQFFTTSPVESTYKSTGFTTNDFFENITTTSTNESTAHEMNTTFVSSFSTLSETSSLFETTSTSSTNLITSLETEHSTNTD</sequence>
<dbReference type="Proteomes" id="UP000276133">
    <property type="component" value="Unassembled WGS sequence"/>
</dbReference>
<gene>
    <name evidence="8" type="ORF">BpHYR1_051280</name>
</gene>
<proteinExistence type="predicted"/>
<dbReference type="AlphaFoldDB" id="A0A3M7S8M2"/>
<dbReference type="STRING" id="10195.A0A3M7S8M2"/>